<comment type="caution">
    <text evidence="2">The sequence shown here is derived from an EMBL/GenBank/DDBJ whole genome shotgun (WGS) entry which is preliminary data.</text>
</comment>
<dbReference type="OrthoDB" id="1223654at2"/>
<evidence type="ECO:0000256" key="1">
    <source>
        <dbReference type="SAM" id="SignalP"/>
    </source>
</evidence>
<sequence>MKNLLLMLLSLISIRISAQDLVKGKVRNEKGEPLEKASIYIPNSSRGTLTDNEGNFMLGNLPEGNFTLVISSIGYELLATTITPAQRNRLLQIDLKTKSTGLNEVVVREPDKGGWLKWGKSFMDAFIGTSSFARYCLILNKDKIHFVHDRENALLIAYADEPIQLENRALGYAVTIDLTEFVLQLDNGVTDFQFYTRYTPLEGTEDEIVTWKENREFAYEYSLQYFLTLLAADKFSSKYELHQLIVTENIEKQRVQRAIRNNNDWKKMPRDTVRYYETVLGQPDRETQQSPEPVTFDQIARRSGTSTLVQYRDYLLVRFRRKRTPAEYQLHLSEKMNTGKLKPNQVVQHVSNETPVSELLLLDNAVLEIDQDGYFLSTQLYCNGFWGWWEKLATRLPVEYRP</sequence>
<feature type="signal peptide" evidence="1">
    <location>
        <begin position="1"/>
        <end position="18"/>
    </location>
</feature>
<evidence type="ECO:0000313" key="3">
    <source>
        <dbReference type="Proteomes" id="UP000033121"/>
    </source>
</evidence>
<gene>
    <name evidence="2" type="ORF">FPE01S_04_01320</name>
</gene>
<reference evidence="2 3" key="1">
    <citation type="submission" date="2015-04" db="EMBL/GenBank/DDBJ databases">
        <title>Whole genome shotgun sequence of Flavihumibacter petaseus NBRC 106054.</title>
        <authorList>
            <person name="Miyazawa S."/>
            <person name="Hosoyama A."/>
            <person name="Hashimoto M."/>
            <person name="Noguchi M."/>
            <person name="Tsuchikane K."/>
            <person name="Ohji S."/>
            <person name="Yamazoe A."/>
            <person name="Ichikawa N."/>
            <person name="Kimura A."/>
            <person name="Fujita N."/>
        </authorList>
    </citation>
    <scope>NUCLEOTIDE SEQUENCE [LARGE SCALE GENOMIC DNA]</scope>
    <source>
        <strain evidence="2 3">NBRC 106054</strain>
    </source>
</reference>
<keyword evidence="3" id="KW-1185">Reference proteome</keyword>
<evidence type="ECO:0000313" key="2">
    <source>
        <dbReference type="EMBL" id="GAO44889.1"/>
    </source>
</evidence>
<dbReference type="Proteomes" id="UP000033121">
    <property type="component" value="Unassembled WGS sequence"/>
</dbReference>
<dbReference type="AlphaFoldDB" id="A0A0E9N4Z6"/>
<dbReference type="Gene3D" id="2.60.40.1120">
    <property type="entry name" value="Carboxypeptidase-like, regulatory domain"/>
    <property type="match status" value="1"/>
</dbReference>
<organism evidence="2 3">
    <name type="scientific">Flavihumibacter petaseus NBRC 106054</name>
    <dbReference type="NCBI Taxonomy" id="1220578"/>
    <lineage>
        <taxon>Bacteria</taxon>
        <taxon>Pseudomonadati</taxon>
        <taxon>Bacteroidota</taxon>
        <taxon>Chitinophagia</taxon>
        <taxon>Chitinophagales</taxon>
        <taxon>Chitinophagaceae</taxon>
        <taxon>Flavihumibacter</taxon>
    </lineage>
</organism>
<dbReference type="SUPFAM" id="SSF49464">
    <property type="entry name" value="Carboxypeptidase regulatory domain-like"/>
    <property type="match status" value="1"/>
</dbReference>
<evidence type="ECO:0008006" key="4">
    <source>
        <dbReference type="Google" id="ProtNLM"/>
    </source>
</evidence>
<accession>A0A0E9N4Z6</accession>
<dbReference type="InterPro" id="IPR008969">
    <property type="entry name" value="CarboxyPept-like_regulatory"/>
</dbReference>
<proteinExistence type="predicted"/>
<dbReference type="RefSeq" id="WP_046370883.1">
    <property type="nucleotide sequence ID" value="NZ_BBWV01000004.1"/>
</dbReference>
<feature type="chain" id="PRO_5002430413" description="Carboxypeptidase-like regulatory domain-containing protein" evidence="1">
    <location>
        <begin position="19"/>
        <end position="402"/>
    </location>
</feature>
<protein>
    <recommendedName>
        <fullName evidence="4">Carboxypeptidase-like regulatory domain-containing protein</fullName>
    </recommendedName>
</protein>
<dbReference type="Pfam" id="PF13715">
    <property type="entry name" value="CarbopepD_reg_2"/>
    <property type="match status" value="1"/>
</dbReference>
<keyword evidence="1" id="KW-0732">Signal</keyword>
<name>A0A0E9N4Z6_9BACT</name>
<dbReference type="EMBL" id="BBWV01000004">
    <property type="protein sequence ID" value="GAO44889.1"/>
    <property type="molecule type" value="Genomic_DNA"/>
</dbReference>
<dbReference type="STRING" id="1220578.FPE01S_04_01320"/>